<dbReference type="Proteomes" id="UP001187734">
    <property type="component" value="Unassembled WGS sequence"/>
</dbReference>
<proteinExistence type="predicted"/>
<dbReference type="InterPro" id="IPR056884">
    <property type="entry name" value="NPHP3-like_N"/>
</dbReference>
<keyword evidence="1" id="KW-0677">Repeat</keyword>
<feature type="region of interest" description="Disordered" evidence="2">
    <location>
        <begin position="700"/>
        <end position="721"/>
    </location>
</feature>
<dbReference type="PANTHER" id="PTHR10039">
    <property type="entry name" value="AMELOGENIN"/>
    <property type="match status" value="1"/>
</dbReference>
<evidence type="ECO:0000259" key="3">
    <source>
        <dbReference type="Pfam" id="PF24883"/>
    </source>
</evidence>
<keyword evidence="6" id="KW-1185">Reference proteome</keyword>
<dbReference type="SUPFAM" id="SSF48403">
    <property type="entry name" value="Ankyrin repeat"/>
    <property type="match status" value="1"/>
</dbReference>
<evidence type="ECO:0000313" key="5">
    <source>
        <dbReference type="EMBL" id="SPJ76344.1"/>
    </source>
</evidence>
<dbReference type="InterPro" id="IPR027417">
    <property type="entry name" value="P-loop_NTPase"/>
</dbReference>
<dbReference type="PANTHER" id="PTHR10039:SF5">
    <property type="entry name" value="NACHT DOMAIN-CONTAINING PROTEIN"/>
    <property type="match status" value="1"/>
</dbReference>
<evidence type="ECO:0000259" key="4">
    <source>
        <dbReference type="Pfam" id="PF25053"/>
    </source>
</evidence>
<evidence type="ECO:0008006" key="7">
    <source>
        <dbReference type="Google" id="ProtNLM"/>
    </source>
</evidence>
<feature type="domain" description="DUF7791" evidence="4">
    <location>
        <begin position="253"/>
        <end position="383"/>
    </location>
</feature>
<sequence>MKYLLSQSRMLELLDSWACSSSITLASFFFYALGRPEQKSQSGLLRSLLYQLLKRDPDSIKIILPNMWQEACTNTGRDPLKLSVPSIAEMATALSDYCVSCNASKKLFFMIDGADEYEGGDLDAIKFITDLGAFPNVKILVSSRPHPAYVAAFEHKPRLNLQDLTRGDIATYISESISAHPYLVALSDIQPKVVEELIEELVSKASGVFLWVVLACRSVVEGCNDYCSFSDLQARIDELPKEVEDLLQQMLDKINPMWRAEAFKLLNIVYTNRSNNDFESIPTLALHFAYEQGFQVTEDSTRAKLDNIPSYQITARCQIIEGLLRSRCCGLLEVQQAEASFSSLNFCVCSAELFQPHDSLQDSEVSFMHRTVYELLTQPRAWQADYLVFQNMKLNSHAISSMMWCQLVPMAYDQHSAIDSALNHIYHGYKSGLSPENTLRCLSRFQILSGNVQLDAVWSTAKQYLLHDYGCPRCWGDSSITLALAIEMGFISAVEFAIENASSIDRSLLQATNTMPLCDCGNKTSRPSFNPLASFDYNSLRRVALQTRYPLLYHAVCRPMLRDLYNNGLTPPDYQSTVPNLDMIRYILQLGGSPNEQLQGLRQENSEGATVWTQWIRGDPENLSKLHGSMTLHTMETTKLLLDANAETHALNAETLHKLLDKVDAFRQLSKYQGSVDQEAWVEIQNTIESRLGQATNSYNNPHQESFKEPGLGRGHGLNSRKRAVTNVLTQSTKKRRVVIDLTED</sequence>
<evidence type="ECO:0000313" key="6">
    <source>
        <dbReference type="Proteomes" id="UP001187734"/>
    </source>
</evidence>
<protein>
    <recommendedName>
        <fullName evidence="7">NACHT domain-containing protein</fullName>
    </recommendedName>
</protein>
<organism evidence="5 6">
    <name type="scientific">Fusarium torulosum</name>
    <dbReference type="NCBI Taxonomy" id="33205"/>
    <lineage>
        <taxon>Eukaryota</taxon>
        <taxon>Fungi</taxon>
        <taxon>Dikarya</taxon>
        <taxon>Ascomycota</taxon>
        <taxon>Pezizomycotina</taxon>
        <taxon>Sordariomycetes</taxon>
        <taxon>Hypocreomycetidae</taxon>
        <taxon>Hypocreales</taxon>
        <taxon>Nectriaceae</taxon>
        <taxon>Fusarium</taxon>
    </lineage>
</organism>
<name>A0AAE8M8R6_9HYPO</name>
<gene>
    <name evidence="5" type="ORF">FTOL_06075</name>
</gene>
<dbReference type="Pfam" id="PF24883">
    <property type="entry name" value="NPHP3_N"/>
    <property type="match status" value="1"/>
</dbReference>
<accession>A0AAE8M8R6</accession>
<dbReference type="Pfam" id="PF25053">
    <property type="entry name" value="DUF7791"/>
    <property type="match status" value="1"/>
</dbReference>
<dbReference type="AlphaFoldDB" id="A0AAE8M8R6"/>
<evidence type="ECO:0000256" key="1">
    <source>
        <dbReference type="ARBA" id="ARBA00022737"/>
    </source>
</evidence>
<feature type="domain" description="Nephrocystin 3-like N-terminal" evidence="3">
    <location>
        <begin position="23"/>
        <end position="144"/>
    </location>
</feature>
<dbReference type="InterPro" id="IPR036770">
    <property type="entry name" value="Ankyrin_rpt-contain_sf"/>
</dbReference>
<dbReference type="EMBL" id="ONZP01000195">
    <property type="protein sequence ID" value="SPJ76344.1"/>
    <property type="molecule type" value="Genomic_DNA"/>
</dbReference>
<dbReference type="InterPro" id="IPR056693">
    <property type="entry name" value="DUF7791"/>
</dbReference>
<comment type="caution">
    <text evidence="5">The sequence shown here is derived from an EMBL/GenBank/DDBJ whole genome shotgun (WGS) entry which is preliminary data.</text>
</comment>
<evidence type="ECO:0000256" key="2">
    <source>
        <dbReference type="SAM" id="MobiDB-lite"/>
    </source>
</evidence>
<dbReference type="SUPFAM" id="SSF52540">
    <property type="entry name" value="P-loop containing nucleoside triphosphate hydrolases"/>
    <property type="match status" value="1"/>
</dbReference>
<reference evidence="5" key="1">
    <citation type="submission" date="2018-03" db="EMBL/GenBank/DDBJ databases">
        <authorList>
            <person name="Guldener U."/>
        </authorList>
    </citation>
    <scope>NUCLEOTIDE SEQUENCE</scope>
</reference>